<keyword evidence="3" id="KW-1185">Reference proteome</keyword>
<proteinExistence type="predicted"/>
<comment type="caution">
    <text evidence="2">The sequence shown here is derived from an EMBL/GenBank/DDBJ whole genome shotgun (WGS) entry which is preliminary data.</text>
</comment>
<dbReference type="Proteomes" id="UP001175271">
    <property type="component" value="Unassembled WGS sequence"/>
</dbReference>
<accession>A0AA39HDV9</accession>
<evidence type="ECO:0000313" key="2">
    <source>
        <dbReference type="EMBL" id="KAK0402909.1"/>
    </source>
</evidence>
<name>A0AA39HDV9_9BILA</name>
<feature type="region of interest" description="Disordered" evidence="1">
    <location>
        <begin position="78"/>
        <end position="99"/>
    </location>
</feature>
<gene>
    <name evidence="2" type="ORF">QR680_016608</name>
</gene>
<dbReference type="EMBL" id="JAUCMV010000004">
    <property type="protein sequence ID" value="KAK0402909.1"/>
    <property type="molecule type" value="Genomic_DNA"/>
</dbReference>
<protein>
    <submittedName>
        <fullName evidence="2">Uncharacterized protein</fullName>
    </submittedName>
</protein>
<reference evidence="2" key="1">
    <citation type="submission" date="2023-06" db="EMBL/GenBank/DDBJ databases">
        <title>Genomic analysis of the entomopathogenic nematode Steinernema hermaphroditum.</title>
        <authorList>
            <person name="Schwarz E.M."/>
            <person name="Heppert J.K."/>
            <person name="Baniya A."/>
            <person name="Schwartz H.T."/>
            <person name="Tan C.-H."/>
            <person name="Antoshechkin I."/>
            <person name="Sternberg P.W."/>
            <person name="Goodrich-Blair H."/>
            <person name="Dillman A.R."/>
        </authorList>
    </citation>
    <scope>NUCLEOTIDE SEQUENCE</scope>
    <source>
        <strain evidence="2">PS9179</strain>
        <tissue evidence="2">Whole animal</tissue>
    </source>
</reference>
<dbReference type="AlphaFoldDB" id="A0AA39HDV9"/>
<evidence type="ECO:0000313" key="3">
    <source>
        <dbReference type="Proteomes" id="UP001175271"/>
    </source>
</evidence>
<sequence length="137" mass="16066">MAKETTRISKKEKESQRRRGIAEKIAVLRRVLEDDDGASREHVEVLGVLEDALRLFRRKVAFAKGIAEEKLTFDASREDRLSSKRMQNRRSEKEHKRRSRTNQLYLAFQRICEIFEGAKMDKSDKLTRDPHKVSHAD</sequence>
<evidence type="ECO:0000256" key="1">
    <source>
        <dbReference type="SAM" id="MobiDB-lite"/>
    </source>
</evidence>
<organism evidence="2 3">
    <name type="scientific">Steinernema hermaphroditum</name>
    <dbReference type="NCBI Taxonomy" id="289476"/>
    <lineage>
        <taxon>Eukaryota</taxon>
        <taxon>Metazoa</taxon>
        <taxon>Ecdysozoa</taxon>
        <taxon>Nematoda</taxon>
        <taxon>Chromadorea</taxon>
        <taxon>Rhabditida</taxon>
        <taxon>Tylenchina</taxon>
        <taxon>Panagrolaimomorpha</taxon>
        <taxon>Strongyloidoidea</taxon>
        <taxon>Steinernematidae</taxon>
        <taxon>Steinernema</taxon>
    </lineage>
</organism>